<comment type="caution">
    <text evidence="2">The sequence shown here is derived from an EMBL/GenBank/DDBJ whole genome shotgun (WGS) entry which is preliminary data.</text>
</comment>
<evidence type="ECO:0000313" key="2">
    <source>
        <dbReference type="EMBL" id="KAJ0187230.1"/>
    </source>
</evidence>
<evidence type="ECO:0000259" key="1">
    <source>
        <dbReference type="Pfam" id="PF23310"/>
    </source>
</evidence>
<name>A0A9R1UHR7_LACSA</name>
<dbReference type="InterPro" id="IPR057136">
    <property type="entry name" value="At2g35280_TPR_dom"/>
</dbReference>
<protein>
    <recommendedName>
        <fullName evidence="1">At2g35280-like TPR domain-containing protein</fullName>
    </recommendedName>
</protein>
<dbReference type="EMBL" id="NBSK02000009">
    <property type="protein sequence ID" value="KAJ0187230.1"/>
    <property type="molecule type" value="Genomic_DNA"/>
</dbReference>
<dbReference type="PANTHER" id="PTHR33784:SF49">
    <property type="entry name" value="F-BOX PROTEIN"/>
    <property type="match status" value="1"/>
</dbReference>
<accession>A0A9R1UHR7</accession>
<dbReference type="Proteomes" id="UP000235145">
    <property type="component" value="Unassembled WGS sequence"/>
</dbReference>
<dbReference type="Pfam" id="PF23310">
    <property type="entry name" value="TPR_27"/>
    <property type="match status" value="1"/>
</dbReference>
<dbReference type="PANTHER" id="PTHR33784">
    <property type="entry name" value="OS05G0482100 PROTEIN"/>
    <property type="match status" value="1"/>
</dbReference>
<sequence>MSNTRCCNSLDDLLVEILTQIIVLLGLESAKDIISTRICSKKMYSTGEESEVFKEASLEMFQGMGRKDLKADVFIHKCAAHKYPDVMSRQRAEECFCNDNFDFGMSLLGETADEHRLEAIYLLGMIRISRGPSESDGGMNSMYIAIYI</sequence>
<evidence type="ECO:0000313" key="3">
    <source>
        <dbReference type="Proteomes" id="UP000235145"/>
    </source>
</evidence>
<keyword evidence="3" id="KW-1185">Reference proteome</keyword>
<gene>
    <name evidence="2" type="ORF">LSAT_V11C900489720</name>
</gene>
<proteinExistence type="predicted"/>
<dbReference type="AlphaFoldDB" id="A0A9R1UHR7"/>
<dbReference type="InterPro" id="IPR040338">
    <property type="entry name" value="At1g67623-like"/>
</dbReference>
<reference evidence="2 3" key="1">
    <citation type="journal article" date="2017" name="Nat. Commun.">
        <title>Genome assembly with in vitro proximity ligation data and whole-genome triplication in lettuce.</title>
        <authorList>
            <person name="Reyes-Chin-Wo S."/>
            <person name="Wang Z."/>
            <person name="Yang X."/>
            <person name="Kozik A."/>
            <person name="Arikit S."/>
            <person name="Song C."/>
            <person name="Xia L."/>
            <person name="Froenicke L."/>
            <person name="Lavelle D.O."/>
            <person name="Truco M.J."/>
            <person name="Xia R."/>
            <person name="Zhu S."/>
            <person name="Xu C."/>
            <person name="Xu H."/>
            <person name="Xu X."/>
            <person name="Cox K."/>
            <person name="Korf I."/>
            <person name="Meyers B.C."/>
            <person name="Michelmore R.W."/>
        </authorList>
    </citation>
    <scope>NUCLEOTIDE SEQUENCE [LARGE SCALE GENOMIC DNA]</scope>
    <source>
        <strain evidence="3">cv. Salinas</strain>
        <tissue evidence="2">Seedlings</tissue>
    </source>
</reference>
<feature type="domain" description="At2g35280-like TPR" evidence="1">
    <location>
        <begin position="68"/>
        <end position="135"/>
    </location>
</feature>
<organism evidence="2 3">
    <name type="scientific">Lactuca sativa</name>
    <name type="common">Garden lettuce</name>
    <dbReference type="NCBI Taxonomy" id="4236"/>
    <lineage>
        <taxon>Eukaryota</taxon>
        <taxon>Viridiplantae</taxon>
        <taxon>Streptophyta</taxon>
        <taxon>Embryophyta</taxon>
        <taxon>Tracheophyta</taxon>
        <taxon>Spermatophyta</taxon>
        <taxon>Magnoliopsida</taxon>
        <taxon>eudicotyledons</taxon>
        <taxon>Gunneridae</taxon>
        <taxon>Pentapetalae</taxon>
        <taxon>asterids</taxon>
        <taxon>campanulids</taxon>
        <taxon>Asterales</taxon>
        <taxon>Asteraceae</taxon>
        <taxon>Cichorioideae</taxon>
        <taxon>Cichorieae</taxon>
        <taxon>Lactucinae</taxon>
        <taxon>Lactuca</taxon>
    </lineage>
</organism>